<reference evidence="15 16" key="2">
    <citation type="journal article" date="2018" name="J. Invertebr. Pathol.">
        <title>'Candidatus Aquirickettsiella gammari' (Gammaproteobacteria: Legionellales: Coxiellaceae): A bacterial pathogen of the freshwater crustacean Gammarus fossarum (Malacostraca: Amphipoda).</title>
        <authorList>
            <person name="Bojko J."/>
            <person name="Dunn A.M."/>
            <person name="Stebbing P.D."/>
            <person name="van Aerle R."/>
            <person name="Bacela-Spychalska K."/>
            <person name="Bean T.P."/>
            <person name="Urrutia A."/>
            <person name="Stentiford G.D."/>
        </authorList>
    </citation>
    <scope>NUCLEOTIDE SEQUENCE [LARGE SCALE GENOMIC DNA]</scope>
    <source>
        <strain evidence="15">RA15029</strain>
    </source>
</reference>
<keyword evidence="5" id="KW-0808">Transferase</keyword>
<keyword evidence="7" id="KW-0547">Nucleotide-binding</keyword>
<dbReference type="Pfam" id="PF00512">
    <property type="entry name" value="HisKA"/>
    <property type="match status" value="1"/>
</dbReference>
<keyword evidence="11" id="KW-0902">Two-component regulatory system</keyword>
<evidence type="ECO:0000256" key="7">
    <source>
        <dbReference type="ARBA" id="ARBA00022741"/>
    </source>
</evidence>
<evidence type="ECO:0000256" key="4">
    <source>
        <dbReference type="ARBA" id="ARBA00022553"/>
    </source>
</evidence>
<dbReference type="SUPFAM" id="SSF55874">
    <property type="entry name" value="ATPase domain of HSP90 chaperone/DNA topoisomerase II/histidine kinase"/>
    <property type="match status" value="1"/>
</dbReference>
<evidence type="ECO:0000256" key="2">
    <source>
        <dbReference type="ARBA" id="ARBA00004141"/>
    </source>
</evidence>
<dbReference type="Proteomes" id="UP000226429">
    <property type="component" value="Unassembled WGS sequence"/>
</dbReference>
<dbReference type="InterPro" id="IPR004358">
    <property type="entry name" value="Sig_transdc_His_kin-like_C"/>
</dbReference>
<keyword evidence="8 15" id="KW-0418">Kinase</keyword>
<dbReference type="GO" id="GO:0005886">
    <property type="term" value="C:plasma membrane"/>
    <property type="evidence" value="ECO:0007669"/>
    <property type="project" value="TreeGrafter"/>
</dbReference>
<dbReference type="Gene3D" id="1.10.287.130">
    <property type="match status" value="1"/>
</dbReference>
<dbReference type="Pfam" id="PF02518">
    <property type="entry name" value="HATPase_c"/>
    <property type="match status" value="1"/>
</dbReference>
<dbReference type="AlphaFoldDB" id="A0A370CL96"/>
<evidence type="ECO:0000313" key="16">
    <source>
        <dbReference type="Proteomes" id="UP000226429"/>
    </source>
</evidence>
<dbReference type="InterPro" id="IPR003661">
    <property type="entry name" value="HisK_dim/P_dom"/>
</dbReference>
<comment type="caution">
    <text evidence="15">The sequence shown here is derived from an EMBL/GenBank/DDBJ whole genome shotgun (WGS) entry which is preliminary data.</text>
</comment>
<dbReference type="GO" id="GO:0000155">
    <property type="term" value="F:phosphorelay sensor kinase activity"/>
    <property type="evidence" value="ECO:0007669"/>
    <property type="project" value="InterPro"/>
</dbReference>
<evidence type="ECO:0000256" key="12">
    <source>
        <dbReference type="ARBA" id="ARBA00023136"/>
    </source>
</evidence>
<dbReference type="PANTHER" id="PTHR45436">
    <property type="entry name" value="SENSOR HISTIDINE KINASE YKOH"/>
    <property type="match status" value="1"/>
</dbReference>
<evidence type="ECO:0000256" key="9">
    <source>
        <dbReference type="ARBA" id="ARBA00022840"/>
    </source>
</evidence>
<evidence type="ECO:0000256" key="1">
    <source>
        <dbReference type="ARBA" id="ARBA00000085"/>
    </source>
</evidence>
<evidence type="ECO:0000256" key="8">
    <source>
        <dbReference type="ARBA" id="ARBA00022777"/>
    </source>
</evidence>
<proteinExistence type="predicted"/>
<dbReference type="PROSITE" id="PS50109">
    <property type="entry name" value="HIS_KIN"/>
    <property type="match status" value="1"/>
</dbReference>
<feature type="transmembrane region" description="Helical" evidence="13">
    <location>
        <begin position="178"/>
        <end position="199"/>
    </location>
</feature>
<dbReference type="EC" id="2.7.13.3" evidence="3"/>
<evidence type="ECO:0000256" key="3">
    <source>
        <dbReference type="ARBA" id="ARBA00012438"/>
    </source>
</evidence>
<evidence type="ECO:0000256" key="11">
    <source>
        <dbReference type="ARBA" id="ARBA00023012"/>
    </source>
</evidence>
<dbReference type="PRINTS" id="PR00344">
    <property type="entry name" value="BCTRLSENSOR"/>
</dbReference>
<organism evidence="15 16">
    <name type="scientific">Candidatus Aquirickettsiella gammari</name>
    <dbReference type="NCBI Taxonomy" id="2016198"/>
    <lineage>
        <taxon>Bacteria</taxon>
        <taxon>Pseudomonadati</taxon>
        <taxon>Pseudomonadota</taxon>
        <taxon>Gammaproteobacteria</taxon>
        <taxon>Legionellales</taxon>
        <taxon>Coxiellaceae</taxon>
        <taxon>Candidatus Aquirickettsiella</taxon>
    </lineage>
</organism>
<dbReference type="SMART" id="SM00388">
    <property type="entry name" value="HisKA"/>
    <property type="match status" value="1"/>
</dbReference>
<dbReference type="CDD" id="cd00082">
    <property type="entry name" value="HisKA"/>
    <property type="match status" value="1"/>
</dbReference>
<feature type="domain" description="Histidine kinase" evidence="14">
    <location>
        <begin position="256"/>
        <end position="471"/>
    </location>
</feature>
<dbReference type="GO" id="GO:0005524">
    <property type="term" value="F:ATP binding"/>
    <property type="evidence" value="ECO:0007669"/>
    <property type="project" value="UniProtKB-KW"/>
</dbReference>
<feature type="transmembrane region" description="Helical" evidence="13">
    <location>
        <begin position="12"/>
        <end position="33"/>
    </location>
</feature>
<dbReference type="InterPro" id="IPR050428">
    <property type="entry name" value="TCS_sensor_his_kinase"/>
</dbReference>
<keyword evidence="16" id="KW-1185">Reference proteome</keyword>
<dbReference type="SMART" id="SM00387">
    <property type="entry name" value="HATPase_c"/>
    <property type="match status" value="1"/>
</dbReference>
<dbReference type="Gene3D" id="3.30.565.10">
    <property type="entry name" value="Histidine kinase-like ATPase, C-terminal domain"/>
    <property type="match status" value="1"/>
</dbReference>
<keyword evidence="6 13" id="KW-0812">Transmembrane</keyword>
<dbReference type="EMBL" id="NMOS02000002">
    <property type="protein sequence ID" value="RDH41004.1"/>
    <property type="molecule type" value="Genomic_DNA"/>
</dbReference>
<sequence>MFTIFSIRRFLLFNLLSTVIATIIITAFANYYIDCQAINEGLDNLLVETGLLLKTITDNPHSLRPATLKVIQSQLNTNSLARKNLTPFSNLKAANIPAKELRYKFQLWDGDGKLLLSSEKNPAVPLIGKPGLSDKIIDGQRWRTFTRYDTQRGVILVLAEQYAARYTLIYDMLINDTYLTLLIYPLSGIFIWLIIGSGLKSIRFFAKEMAERAADHLDPVDLNEVPIEISPLVDELNKLFARLQQAFEREQRFSADAAHELHTPLAALKTQAQVSLKTTDPEECHLHLKQVIASVDRCSHVVQQLLTLCRLSPETIRPEHFKPVNLAPIAAEVIAQLAPVAIVKQIEIELIAKDAEYTLLGNAIGLQVLIRNLVDNAIRYTPKEGLIKVLIMNKPDAIILQVIDNGPGIPSKLHARVFERFFRVLGTNAQGSGLGLSIVEQIAKLHQGSVTLASPEQGTGLKVEIRFPIPKKTATLSWNIHI</sequence>
<dbReference type="InterPro" id="IPR036097">
    <property type="entry name" value="HisK_dim/P_sf"/>
</dbReference>
<keyword evidence="9" id="KW-0067">ATP-binding</keyword>
<evidence type="ECO:0000259" key="14">
    <source>
        <dbReference type="PROSITE" id="PS50109"/>
    </source>
</evidence>
<protein>
    <recommendedName>
        <fullName evidence="3">histidine kinase</fullName>
        <ecNumber evidence="3">2.7.13.3</ecNumber>
    </recommendedName>
</protein>
<keyword evidence="12 13" id="KW-0472">Membrane</keyword>
<evidence type="ECO:0000256" key="13">
    <source>
        <dbReference type="SAM" id="Phobius"/>
    </source>
</evidence>
<dbReference type="InterPro" id="IPR005467">
    <property type="entry name" value="His_kinase_dom"/>
</dbReference>
<dbReference type="InterPro" id="IPR036890">
    <property type="entry name" value="HATPase_C_sf"/>
</dbReference>
<accession>A0A370CL96</accession>
<gene>
    <name evidence="15" type="ORF">CFE62_001175</name>
</gene>
<keyword evidence="4" id="KW-0597">Phosphoprotein</keyword>
<comment type="catalytic activity">
    <reaction evidence="1">
        <text>ATP + protein L-histidine = ADP + protein N-phospho-L-histidine.</text>
        <dbReference type="EC" id="2.7.13.3"/>
    </reaction>
</comment>
<reference evidence="15 16" key="1">
    <citation type="journal article" date="2017" name="Int. J. Syst. Evol. Microbiol.">
        <title>Aquarickettsiella crustaci n. gen. n. sp. (Gammaproteobacteria: Legionellales: Coxiellaceae); a bacterial pathogen of the freshwater crustacean: Gammarus fossarum (Malacostraca: Amphipoda).</title>
        <authorList>
            <person name="Bojko J."/>
            <person name="Dunn A.M."/>
            <person name="Stebbing P.D."/>
            <person name="Van Aerle R."/>
            <person name="Bacela-Spychalska K."/>
            <person name="Bean T.P."/>
            <person name="Stentiford G.D."/>
        </authorList>
    </citation>
    <scope>NUCLEOTIDE SEQUENCE [LARGE SCALE GENOMIC DNA]</scope>
    <source>
        <strain evidence="15">RA15029</strain>
    </source>
</reference>
<evidence type="ECO:0000256" key="10">
    <source>
        <dbReference type="ARBA" id="ARBA00022989"/>
    </source>
</evidence>
<dbReference type="SUPFAM" id="SSF47384">
    <property type="entry name" value="Homodimeric domain of signal transducing histidine kinase"/>
    <property type="match status" value="1"/>
</dbReference>
<name>A0A370CL96_9COXI</name>
<evidence type="ECO:0000256" key="5">
    <source>
        <dbReference type="ARBA" id="ARBA00022679"/>
    </source>
</evidence>
<comment type="subcellular location">
    <subcellularLocation>
        <location evidence="2">Membrane</location>
        <topology evidence="2">Multi-pass membrane protein</topology>
    </subcellularLocation>
</comment>
<evidence type="ECO:0000313" key="15">
    <source>
        <dbReference type="EMBL" id="RDH41004.1"/>
    </source>
</evidence>
<dbReference type="PANTHER" id="PTHR45436:SF14">
    <property type="entry name" value="SENSOR PROTEIN QSEC"/>
    <property type="match status" value="1"/>
</dbReference>
<keyword evidence="10 13" id="KW-1133">Transmembrane helix</keyword>
<evidence type="ECO:0000256" key="6">
    <source>
        <dbReference type="ARBA" id="ARBA00022692"/>
    </source>
</evidence>
<dbReference type="InterPro" id="IPR003594">
    <property type="entry name" value="HATPase_dom"/>
</dbReference>